<gene>
    <name evidence="2" type="ORF">PA905_40610</name>
</gene>
<dbReference type="AlphaFoldDB" id="A0A4P6A0V7"/>
<dbReference type="EMBL" id="BJCD01000062">
    <property type="protein sequence ID" value="GDZ95631.1"/>
    <property type="molecule type" value="Genomic_DNA"/>
</dbReference>
<name>A0A4P6A0V7_PLAAG</name>
<evidence type="ECO:0000313" key="2">
    <source>
        <dbReference type="EMBL" id="GDZ95631.1"/>
    </source>
</evidence>
<dbReference type="Proteomes" id="UP000299794">
    <property type="component" value="Unassembled WGS sequence"/>
</dbReference>
<accession>A0A4P6A0V7</accession>
<feature type="compositionally biased region" description="Low complexity" evidence="1">
    <location>
        <begin position="25"/>
        <end position="46"/>
    </location>
</feature>
<reference evidence="3" key="1">
    <citation type="submission" date="2019-02" db="EMBL/GenBank/DDBJ databases">
        <title>Draft genome sequence of Planktothrix agardhii NIES-905.</title>
        <authorList>
            <person name="Yamaguchi H."/>
            <person name="Suzuki S."/>
            <person name="Kawachi M."/>
        </authorList>
    </citation>
    <scope>NUCLEOTIDE SEQUENCE [LARGE SCALE GENOMIC DNA]</scope>
    <source>
        <strain evidence="3">CCAP 1459/11A</strain>
    </source>
</reference>
<organism evidence="2 3">
    <name type="scientific">Planktothrix agardhii CCAP 1459/11A</name>
    <dbReference type="NCBI Taxonomy" id="282420"/>
    <lineage>
        <taxon>Bacteria</taxon>
        <taxon>Bacillati</taxon>
        <taxon>Cyanobacteriota</taxon>
        <taxon>Cyanophyceae</taxon>
        <taxon>Oscillatoriophycideae</taxon>
        <taxon>Oscillatoriales</taxon>
        <taxon>Microcoleaceae</taxon>
        <taxon>Planktothrix</taxon>
    </lineage>
</organism>
<feature type="region of interest" description="Disordered" evidence="1">
    <location>
        <begin position="25"/>
        <end position="54"/>
    </location>
</feature>
<proteinExistence type="predicted"/>
<evidence type="ECO:0000313" key="3">
    <source>
        <dbReference type="Proteomes" id="UP000299794"/>
    </source>
</evidence>
<comment type="caution">
    <text evidence="2">The sequence shown here is derived from an EMBL/GenBank/DDBJ whole genome shotgun (WGS) entry which is preliminary data.</text>
</comment>
<evidence type="ECO:0008006" key="4">
    <source>
        <dbReference type="Google" id="ProtNLM"/>
    </source>
</evidence>
<sequence>MNSIQSFLTACILGVTILNLSSCSTPPMETETPQTPTPTATVSPQPTSEPQKQAISNADTVPVTIYQVDTQCSELVPRQITVPKKQALERAIAEVLAQQSSSDFTLNYRVNVDPEKQVVTIDFRVPTNADRTFNSLSSCEQLALFGSLRKTIIGNSNWQINEVIFTEQGEEITL</sequence>
<dbReference type="RefSeq" id="WP_026788681.1">
    <property type="nucleotide sequence ID" value="NZ_BJCD01000062.1"/>
</dbReference>
<protein>
    <recommendedName>
        <fullName evidence="4">GerMN domain-containing protein</fullName>
    </recommendedName>
</protein>
<evidence type="ECO:0000256" key="1">
    <source>
        <dbReference type="SAM" id="MobiDB-lite"/>
    </source>
</evidence>